<dbReference type="InterPro" id="IPR018062">
    <property type="entry name" value="HTH_AraC-typ_CS"/>
</dbReference>
<evidence type="ECO:0000259" key="6">
    <source>
        <dbReference type="PROSITE" id="PS50110"/>
    </source>
</evidence>
<evidence type="ECO:0000256" key="4">
    <source>
        <dbReference type="PROSITE-ProRule" id="PRU00169"/>
    </source>
</evidence>
<dbReference type="PANTHER" id="PTHR43280:SF28">
    <property type="entry name" value="HTH-TYPE TRANSCRIPTIONAL ACTIVATOR RHAS"/>
    <property type="match status" value="1"/>
</dbReference>
<reference evidence="7 8" key="2">
    <citation type="submission" date="2020-04" db="EMBL/GenBank/DDBJ databases">
        <authorList>
            <person name="Fomenkov A."/>
            <person name="Anton B.P."/>
            <person name="Roberts R.J."/>
        </authorList>
    </citation>
    <scope>NUCLEOTIDE SEQUENCE [LARGE SCALE GENOMIC DNA]</scope>
    <source>
        <strain evidence="7 8">S2</strain>
    </source>
</reference>
<dbReference type="AlphaFoldDB" id="A0A6H1NY77"/>
<dbReference type="Pfam" id="PF12833">
    <property type="entry name" value="HTH_18"/>
    <property type="match status" value="1"/>
</dbReference>
<evidence type="ECO:0000313" key="7">
    <source>
        <dbReference type="EMBL" id="QIZ06274.1"/>
    </source>
</evidence>
<name>A0A6H1NY77_PRIMG</name>
<dbReference type="Gene3D" id="1.10.10.60">
    <property type="entry name" value="Homeodomain-like"/>
    <property type="match status" value="2"/>
</dbReference>
<protein>
    <submittedName>
        <fullName evidence="7">Response regulator</fullName>
    </submittedName>
</protein>
<dbReference type="CDD" id="cd17536">
    <property type="entry name" value="REC_YesN-like"/>
    <property type="match status" value="1"/>
</dbReference>
<accession>A0A6H1NY77</accession>
<organism evidence="7 8">
    <name type="scientific">Priestia megaterium</name>
    <name type="common">Bacillus megaterium</name>
    <dbReference type="NCBI Taxonomy" id="1404"/>
    <lineage>
        <taxon>Bacteria</taxon>
        <taxon>Bacillati</taxon>
        <taxon>Bacillota</taxon>
        <taxon>Bacilli</taxon>
        <taxon>Bacillales</taxon>
        <taxon>Bacillaceae</taxon>
        <taxon>Priestia</taxon>
    </lineage>
</organism>
<dbReference type="Gene3D" id="3.40.50.2300">
    <property type="match status" value="1"/>
</dbReference>
<keyword evidence="1" id="KW-0805">Transcription regulation</keyword>
<keyword evidence="2" id="KW-0238">DNA-binding</keyword>
<dbReference type="SUPFAM" id="SSF46689">
    <property type="entry name" value="Homeodomain-like"/>
    <property type="match status" value="2"/>
</dbReference>
<reference evidence="7 8" key="1">
    <citation type="submission" date="2020-04" db="EMBL/GenBank/DDBJ databases">
        <title>Genome-Wide Identification of 5-Methylcytosine Sites in Bacterial Genomes By High-Throughput Sequencing of MspJI Restriction Fragments.</title>
        <authorList>
            <person name="Wu V."/>
        </authorList>
    </citation>
    <scope>NUCLEOTIDE SEQUENCE [LARGE SCALE GENOMIC DNA]</scope>
    <source>
        <strain evidence="7 8">S2</strain>
    </source>
</reference>
<dbReference type="InterPro" id="IPR009057">
    <property type="entry name" value="Homeodomain-like_sf"/>
</dbReference>
<evidence type="ECO:0000256" key="1">
    <source>
        <dbReference type="ARBA" id="ARBA00023015"/>
    </source>
</evidence>
<dbReference type="InterPro" id="IPR020449">
    <property type="entry name" value="Tscrpt_reg_AraC-type_HTH"/>
</dbReference>
<sequence>MSTKTILIVDDEQTTRQGLKKTLEIWSAGKYEIISATDGPEAYELFGKHKIHLLITDVCMPEMDGLKLLKSIKDRGYKPVVMIISGHPDFEYAQEAIRLGVINYLLKPLSKQKLIEAVEQALETEANIERADHLEKVADQKLLNVDARKDLSNSLIKDAITYINKNLNRQVSLKEVADTVHLNASYFSVLFKEQTRLTFSEYLTRKRLQMAKNLLLTTDAHVEDIAQQAGYQTAKYFIKIFKDYEGITPSKYRKVAVLDEAPIQK</sequence>
<evidence type="ECO:0000256" key="2">
    <source>
        <dbReference type="ARBA" id="ARBA00023125"/>
    </source>
</evidence>
<gene>
    <name evidence="7" type="ORF">HFZ78_05660</name>
</gene>
<dbReference type="PROSITE" id="PS50110">
    <property type="entry name" value="RESPONSE_REGULATORY"/>
    <property type="match status" value="1"/>
</dbReference>
<dbReference type="GO" id="GO:0000160">
    <property type="term" value="P:phosphorelay signal transduction system"/>
    <property type="evidence" value="ECO:0007669"/>
    <property type="project" value="InterPro"/>
</dbReference>
<evidence type="ECO:0000313" key="8">
    <source>
        <dbReference type="Proteomes" id="UP000501868"/>
    </source>
</evidence>
<dbReference type="Pfam" id="PF00072">
    <property type="entry name" value="Response_reg"/>
    <property type="match status" value="1"/>
</dbReference>
<dbReference type="GO" id="GO:0003700">
    <property type="term" value="F:DNA-binding transcription factor activity"/>
    <property type="evidence" value="ECO:0007669"/>
    <property type="project" value="InterPro"/>
</dbReference>
<dbReference type="SMART" id="SM00342">
    <property type="entry name" value="HTH_ARAC"/>
    <property type="match status" value="1"/>
</dbReference>
<evidence type="ECO:0000256" key="3">
    <source>
        <dbReference type="ARBA" id="ARBA00023163"/>
    </source>
</evidence>
<dbReference type="InterPro" id="IPR011006">
    <property type="entry name" value="CheY-like_superfamily"/>
</dbReference>
<dbReference type="InterPro" id="IPR001789">
    <property type="entry name" value="Sig_transdc_resp-reg_receiver"/>
</dbReference>
<dbReference type="PANTHER" id="PTHR43280">
    <property type="entry name" value="ARAC-FAMILY TRANSCRIPTIONAL REGULATOR"/>
    <property type="match status" value="1"/>
</dbReference>
<keyword evidence="3" id="KW-0804">Transcription</keyword>
<dbReference type="PROSITE" id="PS01124">
    <property type="entry name" value="HTH_ARAC_FAMILY_2"/>
    <property type="match status" value="1"/>
</dbReference>
<dbReference type="InterPro" id="IPR018060">
    <property type="entry name" value="HTH_AraC"/>
</dbReference>
<feature type="domain" description="Response regulatory" evidence="6">
    <location>
        <begin position="5"/>
        <end position="122"/>
    </location>
</feature>
<dbReference type="PRINTS" id="PR00032">
    <property type="entry name" value="HTHARAC"/>
</dbReference>
<evidence type="ECO:0000259" key="5">
    <source>
        <dbReference type="PROSITE" id="PS01124"/>
    </source>
</evidence>
<keyword evidence="4" id="KW-0597">Phosphoprotein</keyword>
<dbReference type="Proteomes" id="UP000501868">
    <property type="component" value="Chromosome"/>
</dbReference>
<dbReference type="PROSITE" id="PS00041">
    <property type="entry name" value="HTH_ARAC_FAMILY_1"/>
    <property type="match status" value="1"/>
</dbReference>
<feature type="modified residue" description="4-aspartylphosphate" evidence="4">
    <location>
        <position position="57"/>
    </location>
</feature>
<dbReference type="GO" id="GO:0043565">
    <property type="term" value="F:sequence-specific DNA binding"/>
    <property type="evidence" value="ECO:0007669"/>
    <property type="project" value="InterPro"/>
</dbReference>
<dbReference type="SMART" id="SM00448">
    <property type="entry name" value="REC"/>
    <property type="match status" value="1"/>
</dbReference>
<dbReference type="SUPFAM" id="SSF52172">
    <property type="entry name" value="CheY-like"/>
    <property type="match status" value="1"/>
</dbReference>
<dbReference type="EMBL" id="CP051128">
    <property type="protein sequence ID" value="QIZ06274.1"/>
    <property type="molecule type" value="Genomic_DNA"/>
</dbReference>
<feature type="domain" description="HTH araC/xylS-type" evidence="5">
    <location>
        <begin position="157"/>
        <end position="255"/>
    </location>
</feature>
<proteinExistence type="predicted"/>